<accession>A0A1X0S8K4</accession>
<evidence type="ECO:0000256" key="1">
    <source>
        <dbReference type="SAM" id="Phobius"/>
    </source>
</evidence>
<protein>
    <recommendedName>
        <fullName evidence="2">Transmembrane protein 135 N-terminal domain-containing protein</fullName>
    </recommendedName>
</protein>
<reference evidence="3 4" key="1">
    <citation type="journal article" date="2016" name="Proc. Natl. Acad. Sci. U.S.A.">
        <title>Lipid metabolic changes in an early divergent fungus govern the establishment of a mutualistic symbiosis with endobacteria.</title>
        <authorList>
            <person name="Lastovetsky O.A."/>
            <person name="Gaspar M.L."/>
            <person name="Mondo S.J."/>
            <person name="LaButti K.M."/>
            <person name="Sandor L."/>
            <person name="Grigoriev I.V."/>
            <person name="Henry S.A."/>
            <person name="Pawlowska T.E."/>
        </authorList>
    </citation>
    <scope>NUCLEOTIDE SEQUENCE [LARGE SCALE GENOMIC DNA]</scope>
    <source>
        <strain evidence="3 4">ATCC 11559</strain>
    </source>
</reference>
<organism evidence="3 4">
    <name type="scientific">Rhizopus microsporus</name>
    <dbReference type="NCBI Taxonomy" id="58291"/>
    <lineage>
        <taxon>Eukaryota</taxon>
        <taxon>Fungi</taxon>
        <taxon>Fungi incertae sedis</taxon>
        <taxon>Mucoromycota</taxon>
        <taxon>Mucoromycotina</taxon>
        <taxon>Mucoromycetes</taxon>
        <taxon>Mucorales</taxon>
        <taxon>Mucorineae</taxon>
        <taxon>Rhizopodaceae</taxon>
        <taxon>Rhizopus</taxon>
    </lineage>
</organism>
<proteinExistence type="predicted"/>
<keyword evidence="1" id="KW-0472">Membrane</keyword>
<sequence length="462" mass="52927">MSQTQPPRTSSYQRLVEKLKRNPSERFDPADWPRPKNYSQVLDHAVKGGTRAFILGYGVRGGVNFCLYLIRVLRKKAPLSMILHASFKNLDTLRFAAMFGSFSFLWKSINNGMRIYRNKDDRLNGLVSGAIAGLSILFEKKERRVDIAQQLFVRNGDALLFGLTCAQVLYAYTMRPDTLPPDFYAFMIQAARCPKEALMLNNLNVRGISVSPKLALDSIQHLHPTSHAIKVVSQLDPNPAAIPCEILHPWIDSCNLTAIERFFNVFKSYLPVYGTLHFVPMLLLRTQHLRKDPTGMLSKTTKATLKSGAFLATFVTVYQYQICMHRQLLKTGLIGRWNSKYLYGLAGFICSYLSIFIEDKKRRSELALYVLPKAVHSLYQIAYSHHWIFKMKYFEVLMASTAMGIIMVKRTHSYIYIYLHILYIVILSGRTRCAIFFCQKDHVSILSEKLNFIPHTHIQAHA</sequence>
<dbReference type="PANTHER" id="PTHR12459">
    <property type="entry name" value="TRANSMEMBRANE PROTEIN 135-RELATED"/>
    <property type="match status" value="1"/>
</dbReference>
<dbReference type="EMBL" id="KV921291">
    <property type="protein sequence ID" value="ORE20633.1"/>
    <property type="molecule type" value="Genomic_DNA"/>
</dbReference>
<name>A0A1X0S8K4_RHIZD</name>
<dbReference type="VEuPathDB" id="FungiDB:BCV72DRAFT_197858"/>
<feature type="transmembrane region" description="Helical" evidence="1">
    <location>
        <begin position="415"/>
        <end position="438"/>
    </location>
</feature>
<evidence type="ECO:0000313" key="3">
    <source>
        <dbReference type="EMBL" id="ORE20633.1"/>
    </source>
</evidence>
<keyword evidence="1" id="KW-0812">Transmembrane</keyword>
<dbReference type="Proteomes" id="UP000242381">
    <property type="component" value="Unassembled WGS sequence"/>
</dbReference>
<evidence type="ECO:0000313" key="4">
    <source>
        <dbReference type="Proteomes" id="UP000242381"/>
    </source>
</evidence>
<feature type="domain" description="Transmembrane protein 135 N-terminal" evidence="2">
    <location>
        <begin position="245"/>
        <end position="382"/>
    </location>
</feature>
<dbReference type="PANTHER" id="PTHR12459:SF6">
    <property type="entry name" value="GB|AAD46013.1"/>
    <property type="match status" value="1"/>
</dbReference>
<keyword evidence="1" id="KW-1133">Transmembrane helix</keyword>
<dbReference type="Pfam" id="PF15982">
    <property type="entry name" value="TMEM135_C_rich"/>
    <property type="match status" value="1"/>
</dbReference>
<dbReference type="AlphaFoldDB" id="A0A1X0S8K4"/>
<gene>
    <name evidence="3" type="ORF">BCV71DRAFT_279892</name>
</gene>
<dbReference type="InterPro" id="IPR031926">
    <property type="entry name" value="TMEM135_N"/>
</dbReference>
<dbReference type="OMA" id="RMDLALY"/>
<dbReference type="InterPro" id="IPR026749">
    <property type="entry name" value="Tmem135"/>
</dbReference>
<evidence type="ECO:0000259" key="2">
    <source>
        <dbReference type="Pfam" id="PF15982"/>
    </source>
</evidence>